<dbReference type="Proteomes" id="UP001589813">
    <property type="component" value="Unassembled WGS sequence"/>
</dbReference>
<keyword evidence="4" id="KW-0597">Phosphoprotein</keyword>
<comment type="caution">
    <text evidence="14">The sequence shown here is derived from an EMBL/GenBank/DDBJ whole genome shotgun (WGS) entry which is preliminary data.</text>
</comment>
<proteinExistence type="predicted"/>
<dbReference type="SUPFAM" id="SSF47384">
    <property type="entry name" value="Homodimeric domain of signal transducing histidine kinase"/>
    <property type="match status" value="1"/>
</dbReference>
<dbReference type="Gene3D" id="3.30.565.10">
    <property type="entry name" value="Histidine kinase-like ATPase, C-terminal domain"/>
    <property type="match status" value="1"/>
</dbReference>
<keyword evidence="11" id="KW-0472">Membrane</keyword>
<dbReference type="InterPro" id="IPR036097">
    <property type="entry name" value="HisK_dim/P_sf"/>
</dbReference>
<dbReference type="PRINTS" id="PR00344">
    <property type="entry name" value="BCTRLSENSOR"/>
</dbReference>
<evidence type="ECO:0000259" key="12">
    <source>
        <dbReference type="PROSITE" id="PS50109"/>
    </source>
</evidence>
<keyword evidence="6" id="KW-0547">Nucleotide-binding</keyword>
<evidence type="ECO:0000256" key="7">
    <source>
        <dbReference type="ARBA" id="ARBA00022777"/>
    </source>
</evidence>
<organism evidence="14 15">
    <name type="scientific">Rheinheimera tilapiae</name>
    <dbReference type="NCBI Taxonomy" id="875043"/>
    <lineage>
        <taxon>Bacteria</taxon>
        <taxon>Pseudomonadati</taxon>
        <taxon>Pseudomonadota</taxon>
        <taxon>Gammaproteobacteria</taxon>
        <taxon>Chromatiales</taxon>
        <taxon>Chromatiaceae</taxon>
        <taxon>Rheinheimera</taxon>
    </lineage>
</organism>
<dbReference type="Pfam" id="PF02518">
    <property type="entry name" value="HATPase_c"/>
    <property type="match status" value="1"/>
</dbReference>
<evidence type="ECO:0000256" key="2">
    <source>
        <dbReference type="ARBA" id="ARBA00004370"/>
    </source>
</evidence>
<sequence>MSFNMPKAVILGVCGLFVLLGLSQALTLWWFQQQLQQQLSEQSQALSRIILARTAEKLQHQFVFSTDSAVQVFRTDDESGQQVSVQSEQQQPAQTTTEPNSSSDRQVEVRKLENGITIVKMKQQGPVDAKQQMPVDLDLNLQLEQTLSELKQQGEAPQHWVSQFRLKTTGSSQQLISQYLSYQLLALAITTALALLLLLWFGSRLLQPLQQLARGFRALAQGQAGIQLGTDAPLAEYRLALQQFNQASTELAALQQQKAELARQQQLVELGEVSRGLVHALRNPIHTMALALEQLPGSDPALQQLIEQKMQHINRTLTTLLTLSCQGVDRSAPVALKTVLQDLCLEFSAQQLQLEAQALSCQGAEAELRFILHVLVSNAVEASPLPGTVGLKLWHDANGIYFEVSDRGPGLSTEVAASLFQPHISSKAEGAGMGLYLAQRLLQMYYQGEISLHNRPEGGVLAQIRLGTELNQ</sequence>
<dbReference type="InterPro" id="IPR036890">
    <property type="entry name" value="HATPase_C_sf"/>
</dbReference>
<evidence type="ECO:0000256" key="1">
    <source>
        <dbReference type="ARBA" id="ARBA00000085"/>
    </source>
</evidence>
<feature type="region of interest" description="Disordered" evidence="10">
    <location>
        <begin position="81"/>
        <end position="106"/>
    </location>
</feature>
<protein>
    <recommendedName>
        <fullName evidence="3">histidine kinase</fullName>
        <ecNumber evidence="3">2.7.13.3</ecNumber>
    </recommendedName>
</protein>
<keyword evidence="7 14" id="KW-0418">Kinase</keyword>
<dbReference type="SUPFAM" id="SSF55874">
    <property type="entry name" value="ATPase domain of HSP90 chaperone/DNA topoisomerase II/histidine kinase"/>
    <property type="match status" value="1"/>
</dbReference>
<evidence type="ECO:0000256" key="5">
    <source>
        <dbReference type="ARBA" id="ARBA00022679"/>
    </source>
</evidence>
<feature type="domain" description="HAMP" evidence="13">
    <location>
        <begin position="203"/>
        <end position="256"/>
    </location>
</feature>
<dbReference type="SMART" id="SM00387">
    <property type="entry name" value="HATPase_c"/>
    <property type="match status" value="1"/>
</dbReference>
<dbReference type="InterPro" id="IPR005467">
    <property type="entry name" value="His_kinase_dom"/>
</dbReference>
<evidence type="ECO:0000256" key="3">
    <source>
        <dbReference type="ARBA" id="ARBA00012438"/>
    </source>
</evidence>
<dbReference type="InterPro" id="IPR003594">
    <property type="entry name" value="HATPase_dom"/>
</dbReference>
<dbReference type="InterPro" id="IPR004358">
    <property type="entry name" value="Sig_transdc_His_kin-like_C"/>
</dbReference>
<reference evidence="14 15" key="1">
    <citation type="submission" date="2024-09" db="EMBL/GenBank/DDBJ databases">
        <authorList>
            <person name="Sun Q."/>
            <person name="Mori K."/>
        </authorList>
    </citation>
    <scope>NUCLEOTIDE SEQUENCE [LARGE SCALE GENOMIC DNA]</scope>
    <source>
        <strain evidence="14 15">KCTC 23315</strain>
    </source>
</reference>
<dbReference type="InterPro" id="IPR003660">
    <property type="entry name" value="HAMP_dom"/>
</dbReference>
<evidence type="ECO:0000256" key="4">
    <source>
        <dbReference type="ARBA" id="ARBA00022553"/>
    </source>
</evidence>
<keyword evidence="15" id="KW-1185">Reference proteome</keyword>
<feature type="compositionally biased region" description="Low complexity" evidence="10">
    <location>
        <begin position="81"/>
        <end position="99"/>
    </location>
</feature>
<evidence type="ECO:0000313" key="14">
    <source>
        <dbReference type="EMBL" id="MFC0049651.1"/>
    </source>
</evidence>
<dbReference type="EC" id="2.7.13.3" evidence="3"/>
<evidence type="ECO:0000256" key="6">
    <source>
        <dbReference type="ARBA" id="ARBA00022741"/>
    </source>
</evidence>
<keyword evidence="5" id="KW-0808">Transferase</keyword>
<accession>A0ABV6BFJ6</accession>
<dbReference type="PROSITE" id="PS50109">
    <property type="entry name" value="HIS_KIN"/>
    <property type="match status" value="1"/>
</dbReference>
<evidence type="ECO:0000256" key="8">
    <source>
        <dbReference type="ARBA" id="ARBA00022840"/>
    </source>
</evidence>
<comment type="subcellular location">
    <subcellularLocation>
        <location evidence="2">Membrane</location>
    </subcellularLocation>
</comment>
<evidence type="ECO:0000256" key="9">
    <source>
        <dbReference type="SAM" id="Coils"/>
    </source>
</evidence>
<feature type="coiled-coil region" evidence="9">
    <location>
        <begin position="237"/>
        <end position="264"/>
    </location>
</feature>
<dbReference type="PANTHER" id="PTHR44936:SF10">
    <property type="entry name" value="SENSOR PROTEIN RSTB"/>
    <property type="match status" value="1"/>
</dbReference>
<evidence type="ECO:0000313" key="15">
    <source>
        <dbReference type="Proteomes" id="UP001589813"/>
    </source>
</evidence>
<comment type="catalytic activity">
    <reaction evidence="1">
        <text>ATP + protein L-histidine = ADP + protein N-phospho-L-histidine.</text>
        <dbReference type="EC" id="2.7.13.3"/>
    </reaction>
</comment>
<name>A0ABV6BFJ6_9GAMM</name>
<dbReference type="PROSITE" id="PS50885">
    <property type="entry name" value="HAMP"/>
    <property type="match status" value="1"/>
</dbReference>
<evidence type="ECO:0000259" key="13">
    <source>
        <dbReference type="PROSITE" id="PS50885"/>
    </source>
</evidence>
<feature type="transmembrane region" description="Helical" evidence="11">
    <location>
        <begin position="179"/>
        <end position="201"/>
    </location>
</feature>
<keyword evidence="9" id="KW-0175">Coiled coil</keyword>
<dbReference type="PANTHER" id="PTHR44936">
    <property type="entry name" value="SENSOR PROTEIN CREC"/>
    <property type="match status" value="1"/>
</dbReference>
<gene>
    <name evidence="14" type="ORF">ACFFJP_15240</name>
</gene>
<evidence type="ECO:0000256" key="11">
    <source>
        <dbReference type="SAM" id="Phobius"/>
    </source>
</evidence>
<dbReference type="InterPro" id="IPR050980">
    <property type="entry name" value="2C_sensor_his_kinase"/>
</dbReference>
<evidence type="ECO:0000256" key="10">
    <source>
        <dbReference type="SAM" id="MobiDB-lite"/>
    </source>
</evidence>
<feature type="domain" description="Histidine kinase" evidence="12">
    <location>
        <begin position="276"/>
        <end position="470"/>
    </location>
</feature>
<dbReference type="EMBL" id="JBHLXP010000004">
    <property type="protein sequence ID" value="MFC0049651.1"/>
    <property type="molecule type" value="Genomic_DNA"/>
</dbReference>
<keyword evidence="11" id="KW-1133">Transmembrane helix</keyword>
<dbReference type="Gene3D" id="1.10.287.130">
    <property type="match status" value="1"/>
</dbReference>
<dbReference type="RefSeq" id="WP_377245910.1">
    <property type="nucleotide sequence ID" value="NZ_JBHLXP010000004.1"/>
</dbReference>
<keyword evidence="11" id="KW-0812">Transmembrane</keyword>
<dbReference type="GO" id="GO:0016301">
    <property type="term" value="F:kinase activity"/>
    <property type="evidence" value="ECO:0007669"/>
    <property type="project" value="UniProtKB-KW"/>
</dbReference>
<keyword evidence="8" id="KW-0067">ATP-binding</keyword>